<sequence>MAAILPLNDSCRDSWGWNPQDKSPDVQLKGPRNQTALFHPNWSIGAAGVRGTRPLLQGHCYYWEIAVAPRVYGTSMMVGIGSQKARLHADSFINLIGEDNESWGLSHKGTLWHGGDSFVFTQPFSENALTIVGVLFDGRKGTLTYFKDGELLGQACKDLNAPDDDDLYPIICSTAAKTEMRLVQARRSFVSLVDRCRNRIATSIAKKELVHILPLPSALKNIILDSM</sequence>
<comment type="similarity">
    <text evidence="2">Belongs to the SPSB family.</text>
</comment>
<dbReference type="Pfam" id="PF00622">
    <property type="entry name" value="SPRY"/>
    <property type="match status" value="1"/>
</dbReference>
<dbReference type="InterPro" id="IPR001496">
    <property type="entry name" value="SOCS_box"/>
</dbReference>
<dbReference type="SUPFAM" id="SSF49899">
    <property type="entry name" value="Concanavalin A-like lectins/glucanases"/>
    <property type="match status" value="1"/>
</dbReference>
<dbReference type="PROSITE" id="PS50188">
    <property type="entry name" value="B302_SPRY"/>
    <property type="match status" value="1"/>
</dbReference>
<dbReference type="CDD" id="cd12876">
    <property type="entry name" value="SPRY_SOCS3"/>
    <property type="match status" value="1"/>
</dbReference>
<evidence type="ECO:0000259" key="6">
    <source>
        <dbReference type="PROSITE" id="PS50225"/>
    </source>
</evidence>
<protein>
    <recommendedName>
        <fullName evidence="3">SPRY domain-containing SOCS box protein 3</fullName>
    </recommendedName>
</protein>
<dbReference type="RefSeq" id="XP_780661.1">
    <property type="nucleotide sequence ID" value="XM_775568.5"/>
</dbReference>
<reference evidence="8" key="1">
    <citation type="submission" date="2015-02" db="EMBL/GenBank/DDBJ databases">
        <title>Genome sequencing for Strongylocentrotus purpuratus.</title>
        <authorList>
            <person name="Murali S."/>
            <person name="Liu Y."/>
            <person name="Vee V."/>
            <person name="English A."/>
            <person name="Wang M."/>
            <person name="Skinner E."/>
            <person name="Han Y."/>
            <person name="Muzny D.M."/>
            <person name="Worley K.C."/>
            <person name="Gibbs R.A."/>
        </authorList>
    </citation>
    <scope>NUCLEOTIDE SEQUENCE</scope>
</reference>
<dbReference type="GO" id="GO:0005634">
    <property type="term" value="C:nucleus"/>
    <property type="evidence" value="ECO:0007669"/>
    <property type="project" value="UniProtKB-SubCell"/>
</dbReference>
<reference evidence="7" key="2">
    <citation type="submission" date="2021-01" db="UniProtKB">
        <authorList>
            <consortium name="EnsemblMetazoa"/>
        </authorList>
    </citation>
    <scope>IDENTIFICATION</scope>
</reference>
<evidence type="ECO:0000256" key="4">
    <source>
        <dbReference type="ARBA" id="ARBA00023242"/>
    </source>
</evidence>
<keyword evidence="8" id="KW-1185">Reference proteome</keyword>
<dbReference type="GeneID" id="575151"/>
<dbReference type="InterPro" id="IPR013320">
    <property type="entry name" value="ConA-like_dom_sf"/>
</dbReference>
<accession>A0A7M7R9L2</accession>
<dbReference type="InterPro" id="IPR035754">
    <property type="entry name" value="SPRY_SPSB3"/>
</dbReference>
<dbReference type="KEGG" id="spu:575151"/>
<dbReference type="EnsemblMetazoa" id="XM_775568">
    <property type="protein sequence ID" value="XP_780661"/>
    <property type="gene ID" value="LOC575151"/>
</dbReference>
<evidence type="ECO:0000313" key="7">
    <source>
        <dbReference type="EnsemblMetazoa" id="XP_780661"/>
    </source>
</evidence>
<evidence type="ECO:0000256" key="2">
    <source>
        <dbReference type="ARBA" id="ARBA00010910"/>
    </source>
</evidence>
<dbReference type="InParanoid" id="A0A7M7R9L2"/>
<dbReference type="OMA" id="WTWNKRD"/>
<feature type="domain" description="SOCS box" evidence="6">
    <location>
        <begin position="181"/>
        <end position="227"/>
    </location>
</feature>
<organism evidence="7 8">
    <name type="scientific">Strongylocentrotus purpuratus</name>
    <name type="common">Purple sea urchin</name>
    <dbReference type="NCBI Taxonomy" id="7668"/>
    <lineage>
        <taxon>Eukaryota</taxon>
        <taxon>Metazoa</taxon>
        <taxon>Echinodermata</taxon>
        <taxon>Eleutherozoa</taxon>
        <taxon>Echinozoa</taxon>
        <taxon>Echinoidea</taxon>
        <taxon>Euechinoidea</taxon>
        <taxon>Echinacea</taxon>
        <taxon>Camarodonta</taxon>
        <taxon>Echinidea</taxon>
        <taxon>Strongylocentrotidae</taxon>
        <taxon>Strongylocentrotus</taxon>
    </lineage>
</organism>
<evidence type="ECO:0000256" key="3">
    <source>
        <dbReference type="ARBA" id="ARBA00014684"/>
    </source>
</evidence>
<evidence type="ECO:0000256" key="1">
    <source>
        <dbReference type="ARBA" id="ARBA00004123"/>
    </source>
</evidence>
<dbReference type="InterPro" id="IPR050672">
    <property type="entry name" value="FBXO45-Fsn/SPSB_families"/>
</dbReference>
<dbReference type="InterPro" id="IPR003877">
    <property type="entry name" value="SPRY_dom"/>
</dbReference>
<dbReference type="PANTHER" id="PTHR12245">
    <property type="entry name" value="SPRY DOMAIN CONTAINING SOCS BOX PROTEIN"/>
    <property type="match status" value="1"/>
</dbReference>
<dbReference type="Gene3D" id="2.60.120.920">
    <property type="match status" value="1"/>
</dbReference>
<dbReference type="GO" id="GO:0043161">
    <property type="term" value="P:proteasome-mediated ubiquitin-dependent protein catabolic process"/>
    <property type="evidence" value="ECO:0000318"/>
    <property type="project" value="GO_Central"/>
</dbReference>
<comment type="subcellular location">
    <subcellularLocation>
        <location evidence="1">Nucleus</location>
    </subcellularLocation>
</comment>
<dbReference type="OrthoDB" id="5951542at2759"/>
<keyword evidence="4" id="KW-0539">Nucleus</keyword>
<dbReference type="AlphaFoldDB" id="A0A7M7R9L2"/>
<dbReference type="PANTHER" id="PTHR12245:SF12">
    <property type="entry name" value="SPRY DOMAIN-CONTAINING SOCS BOX PROTEIN 3"/>
    <property type="match status" value="1"/>
</dbReference>
<evidence type="ECO:0000313" key="8">
    <source>
        <dbReference type="Proteomes" id="UP000007110"/>
    </source>
</evidence>
<dbReference type="FunFam" id="2.60.120.920:FF:000078">
    <property type="entry name" value="GD12021"/>
    <property type="match status" value="1"/>
</dbReference>
<dbReference type="Proteomes" id="UP000007110">
    <property type="component" value="Unassembled WGS sequence"/>
</dbReference>
<dbReference type="SMART" id="SM00449">
    <property type="entry name" value="SPRY"/>
    <property type="match status" value="1"/>
</dbReference>
<dbReference type="GO" id="GO:0019005">
    <property type="term" value="C:SCF ubiquitin ligase complex"/>
    <property type="evidence" value="ECO:0000318"/>
    <property type="project" value="GO_Central"/>
</dbReference>
<name>A0A7M7R9L2_STRPU</name>
<dbReference type="InterPro" id="IPR043136">
    <property type="entry name" value="B30.2/SPRY_sf"/>
</dbReference>
<feature type="domain" description="B30.2/SPRY" evidence="5">
    <location>
        <begin position="1"/>
        <end position="189"/>
    </location>
</feature>
<proteinExistence type="inferred from homology"/>
<dbReference type="PROSITE" id="PS50225">
    <property type="entry name" value="SOCS"/>
    <property type="match status" value="1"/>
</dbReference>
<dbReference type="InterPro" id="IPR001870">
    <property type="entry name" value="B30.2/SPRY"/>
</dbReference>
<evidence type="ECO:0000259" key="5">
    <source>
        <dbReference type="PROSITE" id="PS50188"/>
    </source>
</evidence>